<evidence type="ECO:0000313" key="1">
    <source>
        <dbReference type="EMBL" id="KPN63929.1"/>
    </source>
</evidence>
<protein>
    <recommendedName>
        <fullName evidence="3">Lipoprotein</fullName>
    </recommendedName>
</protein>
<dbReference type="EMBL" id="LKBA01000004">
    <property type="protein sequence ID" value="KPN63929.1"/>
    <property type="molecule type" value="Genomic_DNA"/>
</dbReference>
<proteinExistence type="predicted"/>
<dbReference type="PROSITE" id="PS51257">
    <property type="entry name" value="PROKAR_LIPOPROTEIN"/>
    <property type="match status" value="1"/>
</dbReference>
<comment type="caution">
    <text evidence="1">The sequence shown here is derived from an EMBL/GenBank/DDBJ whole genome shotgun (WGS) entry which is preliminary data.</text>
</comment>
<gene>
    <name evidence="1" type="ORF">AKJ29_14735</name>
</gene>
<accession>A0A0P7IYS8</accession>
<dbReference type="STRING" id="154981.AKJ29_14735"/>
<evidence type="ECO:0000313" key="2">
    <source>
        <dbReference type="Proteomes" id="UP000050471"/>
    </source>
</evidence>
<dbReference type="OrthoDB" id="7864349at2"/>
<name>A0A0P7IYS8_9RHOB</name>
<dbReference type="RefSeq" id="WP_055187679.1">
    <property type="nucleotide sequence ID" value="NZ_FPBS01000004.1"/>
</dbReference>
<dbReference type="AlphaFoldDB" id="A0A0P7IYS8"/>
<dbReference type="Proteomes" id="UP000050471">
    <property type="component" value="Unassembled WGS sequence"/>
</dbReference>
<sequence length="147" mass="16371">MPLRPLSLLPIALSALLAGCDSPSPEFRSKDTRTYEATVQGATFKIHRREDWVESYRVNFEALPSVSSVLRRAKIAIEQSTGCPIREGSLSGDQGIQRAQLNCNRDLPPVPPPIRVDLDCELQDEWSADEDRVVLQNIECTPIAARQ</sequence>
<keyword evidence="2" id="KW-1185">Reference proteome</keyword>
<organism evidence="1 2">
    <name type="scientific">Aliiroseovarius crassostreae</name>
    <dbReference type="NCBI Taxonomy" id="154981"/>
    <lineage>
        <taxon>Bacteria</taxon>
        <taxon>Pseudomonadati</taxon>
        <taxon>Pseudomonadota</taxon>
        <taxon>Alphaproteobacteria</taxon>
        <taxon>Rhodobacterales</taxon>
        <taxon>Paracoccaceae</taxon>
        <taxon>Aliiroseovarius</taxon>
    </lineage>
</organism>
<evidence type="ECO:0008006" key="3">
    <source>
        <dbReference type="Google" id="ProtNLM"/>
    </source>
</evidence>
<reference evidence="1 2" key="1">
    <citation type="submission" date="2015-09" db="EMBL/GenBank/DDBJ databases">
        <title>Draft genome sequence of Aliiroseovarius crassostreae CV919-312TSm, the causative agent of Roseovarius Oyster Disease (formerly Juvenile Oyster Disease).</title>
        <authorList>
            <person name="Kessner L."/>
            <person name="Spinard E."/>
            <person name="Nelson D."/>
        </authorList>
    </citation>
    <scope>NUCLEOTIDE SEQUENCE [LARGE SCALE GENOMIC DNA]</scope>
    <source>
        <strain evidence="1 2">CV919-312</strain>
    </source>
</reference>